<evidence type="ECO:0000256" key="13">
    <source>
        <dbReference type="ARBA" id="ARBA00025634"/>
    </source>
</evidence>
<evidence type="ECO:0000256" key="5">
    <source>
        <dbReference type="ARBA" id="ARBA00012266"/>
    </source>
</evidence>
<dbReference type="PANTHER" id="PTHR11236:SF48">
    <property type="entry name" value="ISOCHORISMATE SYNTHASE MENF"/>
    <property type="match status" value="1"/>
</dbReference>
<keyword evidence="11 15" id="KW-0057">Aromatic amino acid biosynthesis</keyword>
<evidence type="ECO:0000256" key="1">
    <source>
        <dbReference type="ARBA" id="ARBA00001946"/>
    </source>
</evidence>
<evidence type="ECO:0000256" key="7">
    <source>
        <dbReference type="ARBA" id="ARBA00022605"/>
    </source>
</evidence>
<dbReference type="EMBL" id="CP016761">
    <property type="protein sequence ID" value="ANX13566.1"/>
    <property type="molecule type" value="Genomic_DNA"/>
</dbReference>
<accession>A0A1B1Z830</accession>
<comment type="pathway">
    <text evidence="2 15">Amino-acid biosynthesis; L-tryptophan biosynthesis; L-tryptophan from chorismate: step 1/5.</text>
</comment>
<evidence type="ECO:0000256" key="11">
    <source>
        <dbReference type="ARBA" id="ARBA00023141"/>
    </source>
</evidence>
<dbReference type="PRINTS" id="PR00095">
    <property type="entry name" value="ANTSNTHASEI"/>
</dbReference>
<dbReference type="InterPro" id="IPR005256">
    <property type="entry name" value="Anth_synth_I_PabB"/>
</dbReference>
<keyword evidence="19" id="KW-1185">Reference proteome</keyword>
<evidence type="ECO:0000313" key="18">
    <source>
        <dbReference type="EMBL" id="ANX13566.1"/>
    </source>
</evidence>
<dbReference type="UniPathway" id="UPA00035">
    <property type="reaction ID" value="UER00040"/>
</dbReference>
<evidence type="ECO:0000256" key="10">
    <source>
        <dbReference type="ARBA" id="ARBA00022842"/>
    </source>
</evidence>
<dbReference type="RefSeq" id="WP_066292573.1">
    <property type="nucleotide sequence ID" value="NZ_CP016761.1"/>
</dbReference>
<evidence type="ECO:0000256" key="6">
    <source>
        <dbReference type="ARBA" id="ARBA00020653"/>
    </source>
</evidence>
<evidence type="ECO:0000256" key="8">
    <source>
        <dbReference type="ARBA" id="ARBA00022723"/>
    </source>
</evidence>
<evidence type="ECO:0000259" key="16">
    <source>
        <dbReference type="Pfam" id="PF00425"/>
    </source>
</evidence>
<evidence type="ECO:0000256" key="9">
    <source>
        <dbReference type="ARBA" id="ARBA00022822"/>
    </source>
</evidence>
<evidence type="ECO:0000256" key="3">
    <source>
        <dbReference type="ARBA" id="ARBA00009562"/>
    </source>
</evidence>
<evidence type="ECO:0000259" key="17">
    <source>
        <dbReference type="Pfam" id="PF04715"/>
    </source>
</evidence>
<comment type="catalytic activity">
    <reaction evidence="14 15">
        <text>chorismate + L-glutamine = anthranilate + pyruvate + L-glutamate + H(+)</text>
        <dbReference type="Rhea" id="RHEA:21732"/>
        <dbReference type="ChEBI" id="CHEBI:15361"/>
        <dbReference type="ChEBI" id="CHEBI:15378"/>
        <dbReference type="ChEBI" id="CHEBI:16567"/>
        <dbReference type="ChEBI" id="CHEBI:29748"/>
        <dbReference type="ChEBI" id="CHEBI:29985"/>
        <dbReference type="ChEBI" id="CHEBI:58359"/>
        <dbReference type="EC" id="4.1.3.27"/>
    </reaction>
</comment>
<dbReference type="InterPro" id="IPR005801">
    <property type="entry name" value="ADC_synthase"/>
</dbReference>
<dbReference type="Proteomes" id="UP000077412">
    <property type="component" value="Chromosome"/>
</dbReference>
<evidence type="ECO:0000256" key="14">
    <source>
        <dbReference type="ARBA" id="ARBA00047683"/>
    </source>
</evidence>
<dbReference type="GO" id="GO:0046872">
    <property type="term" value="F:metal ion binding"/>
    <property type="evidence" value="ECO:0007669"/>
    <property type="project" value="UniProtKB-KW"/>
</dbReference>
<dbReference type="InterPro" id="IPR015890">
    <property type="entry name" value="Chorismate_C"/>
</dbReference>
<name>A0A1B1Z830_9BACL</name>
<sequence length="513" mass="58328">MFTPSIEDVVSLTKQNYNAIPVGFTYLSDHETCISQFEKVRHENYSFLLESVEGGERWARYSYIGRNPFLVISSKGNDVNLTYLKDNESKILQEHGSPLDIVKKHISRYKSPKLSELPPFTGGAVGFFGYDLIHTFENVPSPPTPSNQSNEMEFLFTDEMIVFDHLKQKTTILCNMHIDRDDQEETIQKKYEQVCANIRKTYRELQEPSKKTSIKSDFEFEKNKQTGNVSSSHSKEEFCSMVEKAKEYIKTGDIFQVVLSQRFEQETEVDPFDVYRLLRSMNPSPYMYYYKSKDTYIVGASPELLVKVDNGCIENRPIAGTRPRGKTREEDLAFEEDLLADEKERAEHVMLVDLGRNDVGRVSEFGTVELDSYMEIERYSHVMHIVSHVKGKMKKDKDFFDALRSCMPAGTVSGAPKVRAMQIISELEKEARGVYGGAIGYLGFNGQMDSCIAIRTIVFQDGKAYVQAGAGVVADSVPEREYEETVNKAKAMLKAIEGGTDPRQIQMPSLSIR</sequence>
<dbReference type="NCBIfam" id="TIGR00564">
    <property type="entry name" value="trpE_most"/>
    <property type="match status" value="1"/>
</dbReference>
<dbReference type="EC" id="4.1.3.27" evidence="5 15"/>
<dbReference type="InterPro" id="IPR006805">
    <property type="entry name" value="Anth_synth_I_N"/>
</dbReference>
<dbReference type="Pfam" id="PF00425">
    <property type="entry name" value="Chorismate_bind"/>
    <property type="match status" value="1"/>
</dbReference>
<dbReference type="AlphaFoldDB" id="A0A1B1Z830"/>
<keyword evidence="10 15" id="KW-0460">Magnesium</keyword>
<keyword evidence="9 15" id="KW-0822">Tryptophan biosynthesis</keyword>
<dbReference type="STRING" id="255247.ABE41_016265"/>
<keyword evidence="7 15" id="KW-0028">Amino-acid biosynthesis</keyword>
<evidence type="ECO:0000256" key="2">
    <source>
        <dbReference type="ARBA" id="ARBA00004873"/>
    </source>
</evidence>
<gene>
    <name evidence="15" type="primary">trpE</name>
    <name evidence="18" type="ORF">ABE41_016265</name>
</gene>
<reference evidence="18 19" key="1">
    <citation type="submission" date="2016-08" db="EMBL/GenBank/DDBJ databases">
        <title>Complete genome sequence of Fictibacillus arsenicus G25-54, a strain with toxicity to nematodes and a potential arsenic-resistance activity.</title>
        <authorList>
            <person name="Zheng Z."/>
        </authorList>
    </citation>
    <scope>NUCLEOTIDE SEQUENCE [LARGE SCALE GENOMIC DNA]</scope>
    <source>
        <strain evidence="18 19">G25-54</strain>
    </source>
</reference>
<dbReference type="OrthoDB" id="9803598at2"/>
<comment type="subunit">
    <text evidence="4 15">Heterotetramer consisting of two non-identical subunits: a beta subunit (TrpG) and a large alpha subunit (TrpE).</text>
</comment>
<protein>
    <recommendedName>
        <fullName evidence="6 15">Anthranilate synthase component 1</fullName>
        <ecNumber evidence="5 15">4.1.3.27</ecNumber>
    </recommendedName>
</protein>
<evidence type="ECO:0000256" key="12">
    <source>
        <dbReference type="ARBA" id="ARBA00023239"/>
    </source>
</evidence>
<keyword evidence="8 15" id="KW-0479">Metal-binding</keyword>
<organism evidence="18 19">
    <name type="scientific">Fictibacillus arsenicus</name>
    <dbReference type="NCBI Taxonomy" id="255247"/>
    <lineage>
        <taxon>Bacteria</taxon>
        <taxon>Bacillati</taxon>
        <taxon>Bacillota</taxon>
        <taxon>Bacilli</taxon>
        <taxon>Bacillales</taxon>
        <taxon>Fictibacillaceae</taxon>
        <taxon>Fictibacillus</taxon>
    </lineage>
</organism>
<dbReference type="PANTHER" id="PTHR11236">
    <property type="entry name" value="AMINOBENZOATE/ANTHRANILATE SYNTHASE"/>
    <property type="match status" value="1"/>
</dbReference>
<comment type="function">
    <text evidence="13 15">Part of a heterotetrameric complex that catalyzes the two-step biosynthesis of anthranilate, an intermediate in the biosynthesis of L-tryptophan. In the first step, the glutamine-binding beta subunit (TrpG) of anthranilate synthase (AS) provides the glutamine amidotransferase activity which generates ammonia as a substrate that, along with chorismate, is used in the second step, catalyzed by the large alpha subunit of AS (TrpE) to produce anthranilate. In the absence of TrpG, TrpE can synthesize anthranilate directly from chorismate and high concentrations of ammonia.</text>
</comment>
<comment type="cofactor">
    <cofactor evidence="1 15">
        <name>Mg(2+)</name>
        <dbReference type="ChEBI" id="CHEBI:18420"/>
    </cofactor>
</comment>
<comment type="similarity">
    <text evidence="3 15">Belongs to the anthranilate synthase component I family.</text>
</comment>
<dbReference type="Pfam" id="PF04715">
    <property type="entry name" value="Anth_synt_I_N"/>
    <property type="match status" value="1"/>
</dbReference>
<keyword evidence="12 15" id="KW-0456">Lyase</keyword>
<dbReference type="Gene3D" id="3.60.120.10">
    <property type="entry name" value="Anthranilate synthase"/>
    <property type="match status" value="1"/>
</dbReference>
<evidence type="ECO:0000313" key="19">
    <source>
        <dbReference type="Proteomes" id="UP000077412"/>
    </source>
</evidence>
<proteinExistence type="inferred from homology"/>
<dbReference type="SUPFAM" id="SSF56322">
    <property type="entry name" value="ADC synthase"/>
    <property type="match status" value="1"/>
</dbReference>
<evidence type="ECO:0000256" key="15">
    <source>
        <dbReference type="RuleBase" id="RU364045"/>
    </source>
</evidence>
<dbReference type="KEGG" id="far:ABE41_016265"/>
<feature type="domain" description="Chorismate-utilising enzyme C-terminal" evidence="16">
    <location>
        <begin position="235"/>
        <end position="488"/>
    </location>
</feature>
<dbReference type="GO" id="GO:0004049">
    <property type="term" value="F:anthranilate synthase activity"/>
    <property type="evidence" value="ECO:0007669"/>
    <property type="project" value="UniProtKB-EC"/>
</dbReference>
<feature type="domain" description="Anthranilate synthase component I N-terminal" evidence="17">
    <location>
        <begin position="30"/>
        <end position="172"/>
    </location>
</feature>
<dbReference type="InterPro" id="IPR019999">
    <property type="entry name" value="Anth_synth_I-like"/>
</dbReference>
<dbReference type="GO" id="GO:0000162">
    <property type="term" value="P:L-tryptophan biosynthetic process"/>
    <property type="evidence" value="ECO:0007669"/>
    <property type="project" value="UniProtKB-UniPathway"/>
</dbReference>
<evidence type="ECO:0000256" key="4">
    <source>
        <dbReference type="ARBA" id="ARBA00011575"/>
    </source>
</evidence>